<sequence>MKALSIFLPRELLVCSAVVDISEAKAMGQPAESILSVSAMTGEQKSSAMPVPQRQFPAWEKKR</sequence>
<reference evidence="1" key="1">
    <citation type="submission" date="2020-08" db="EMBL/GenBank/DDBJ databases">
        <title>Multicomponent nature underlies the extraordinary mechanical properties of spider dragline silk.</title>
        <authorList>
            <person name="Kono N."/>
            <person name="Nakamura H."/>
            <person name="Mori M."/>
            <person name="Yoshida Y."/>
            <person name="Ohtoshi R."/>
            <person name="Malay A.D."/>
            <person name="Moran D.A.P."/>
            <person name="Tomita M."/>
            <person name="Numata K."/>
            <person name="Arakawa K."/>
        </authorList>
    </citation>
    <scope>NUCLEOTIDE SEQUENCE</scope>
</reference>
<feature type="non-terminal residue" evidence="1">
    <location>
        <position position="1"/>
    </location>
</feature>
<evidence type="ECO:0000313" key="2">
    <source>
        <dbReference type="Proteomes" id="UP000887013"/>
    </source>
</evidence>
<dbReference type="EMBL" id="BMAW01002543">
    <property type="protein sequence ID" value="GFS79148.1"/>
    <property type="molecule type" value="Genomic_DNA"/>
</dbReference>
<dbReference type="AlphaFoldDB" id="A0A8X6T618"/>
<name>A0A8X6T618_NEPPI</name>
<gene>
    <name evidence="1" type="ORF">NPIL_361691</name>
</gene>
<proteinExistence type="predicted"/>
<accession>A0A8X6T618</accession>
<evidence type="ECO:0000313" key="1">
    <source>
        <dbReference type="EMBL" id="GFS79148.1"/>
    </source>
</evidence>
<comment type="caution">
    <text evidence="1">The sequence shown here is derived from an EMBL/GenBank/DDBJ whole genome shotgun (WGS) entry which is preliminary data.</text>
</comment>
<dbReference type="Proteomes" id="UP000887013">
    <property type="component" value="Unassembled WGS sequence"/>
</dbReference>
<organism evidence="1 2">
    <name type="scientific">Nephila pilipes</name>
    <name type="common">Giant wood spider</name>
    <name type="synonym">Nephila maculata</name>
    <dbReference type="NCBI Taxonomy" id="299642"/>
    <lineage>
        <taxon>Eukaryota</taxon>
        <taxon>Metazoa</taxon>
        <taxon>Ecdysozoa</taxon>
        <taxon>Arthropoda</taxon>
        <taxon>Chelicerata</taxon>
        <taxon>Arachnida</taxon>
        <taxon>Araneae</taxon>
        <taxon>Araneomorphae</taxon>
        <taxon>Entelegynae</taxon>
        <taxon>Araneoidea</taxon>
        <taxon>Nephilidae</taxon>
        <taxon>Nephila</taxon>
    </lineage>
</organism>
<protein>
    <submittedName>
        <fullName evidence="1">Uncharacterized protein</fullName>
    </submittedName>
</protein>
<keyword evidence="2" id="KW-1185">Reference proteome</keyword>